<proteinExistence type="predicted"/>
<evidence type="ECO:0000313" key="2">
    <source>
        <dbReference type="Proteomes" id="UP000790709"/>
    </source>
</evidence>
<gene>
    <name evidence="1" type="ORF">BV22DRAFT_1044907</name>
</gene>
<organism evidence="1 2">
    <name type="scientific">Leucogyrophana mollusca</name>
    <dbReference type="NCBI Taxonomy" id="85980"/>
    <lineage>
        <taxon>Eukaryota</taxon>
        <taxon>Fungi</taxon>
        <taxon>Dikarya</taxon>
        <taxon>Basidiomycota</taxon>
        <taxon>Agaricomycotina</taxon>
        <taxon>Agaricomycetes</taxon>
        <taxon>Agaricomycetidae</taxon>
        <taxon>Boletales</taxon>
        <taxon>Boletales incertae sedis</taxon>
        <taxon>Leucogyrophana</taxon>
    </lineage>
</organism>
<accession>A0ACB8BTZ1</accession>
<protein>
    <submittedName>
        <fullName evidence="1">Molybdopterin binding oxidoreductase</fullName>
    </submittedName>
</protein>
<sequence>MGERNIHVLSENPYNAEPDITELIKHPITPLSLVYSRNHGKMKDLEKDQSSGVDSYRLKIDGEIDGLKETSFTIKDLIVYFPRQDVTAVMNCAGNRRAKMAEKTDRDVEGLKWGEATVANIAWAGVPLRTILLHVGVPARPCYEDLHVCFLSHTTCEEDSYYGASIPMDKAMDAKGDVLLAYEMNDEPLMSEHGFPLRVVVPGYTGTRWVKWVDHITISHRESSNFYQQRDYKVLPENVTSHDQADSEGWWSRLPPIQALTLNSVVAKVEHVLDGNNVYVKAIGYAFSHTRITRVEVSGDGGKVWTSARITYQEGKWSWALWEGDVGVDIGAQFSEGGEKQVTVLSRAYDDSGDAQNIECPWNLRGVGFSGAGEGSAVISTR</sequence>
<name>A0ACB8BTZ1_9AGAM</name>
<comment type="caution">
    <text evidence="1">The sequence shown here is derived from an EMBL/GenBank/DDBJ whole genome shotgun (WGS) entry which is preliminary data.</text>
</comment>
<dbReference type="Proteomes" id="UP000790709">
    <property type="component" value="Unassembled WGS sequence"/>
</dbReference>
<dbReference type="EMBL" id="MU266357">
    <property type="protein sequence ID" value="KAH7928088.1"/>
    <property type="molecule type" value="Genomic_DNA"/>
</dbReference>
<evidence type="ECO:0000313" key="1">
    <source>
        <dbReference type="EMBL" id="KAH7928088.1"/>
    </source>
</evidence>
<keyword evidence="2" id="KW-1185">Reference proteome</keyword>
<reference evidence="1" key="1">
    <citation type="journal article" date="2021" name="New Phytol.">
        <title>Evolutionary innovations through gain and loss of genes in the ectomycorrhizal Boletales.</title>
        <authorList>
            <person name="Wu G."/>
            <person name="Miyauchi S."/>
            <person name="Morin E."/>
            <person name="Kuo A."/>
            <person name="Drula E."/>
            <person name="Varga T."/>
            <person name="Kohler A."/>
            <person name="Feng B."/>
            <person name="Cao Y."/>
            <person name="Lipzen A."/>
            <person name="Daum C."/>
            <person name="Hundley H."/>
            <person name="Pangilinan J."/>
            <person name="Johnson J."/>
            <person name="Barry K."/>
            <person name="LaButti K."/>
            <person name="Ng V."/>
            <person name="Ahrendt S."/>
            <person name="Min B."/>
            <person name="Choi I.G."/>
            <person name="Park H."/>
            <person name="Plett J.M."/>
            <person name="Magnuson J."/>
            <person name="Spatafora J.W."/>
            <person name="Nagy L.G."/>
            <person name="Henrissat B."/>
            <person name="Grigoriev I.V."/>
            <person name="Yang Z.L."/>
            <person name="Xu J."/>
            <person name="Martin F.M."/>
        </authorList>
    </citation>
    <scope>NUCLEOTIDE SEQUENCE</scope>
    <source>
        <strain evidence="1">KUC20120723A-06</strain>
    </source>
</reference>